<evidence type="ECO:0000313" key="1">
    <source>
        <dbReference type="EMBL" id="MFD2892295.1"/>
    </source>
</evidence>
<dbReference type="EMBL" id="JBHUPC010000013">
    <property type="protein sequence ID" value="MFD2892295.1"/>
    <property type="molecule type" value="Genomic_DNA"/>
</dbReference>
<gene>
    <name evidence="1" type="ORF">ACFS5J_09750</name>
</gene>
<dbReference type="InterPro" id="IPR025535">
    <property type="entry name" value="DUF4421"/>
</dbReference>
<accession>A0ABW5YMP9</accession>
<dbReference type="Pfam" id="PF14391">
    <property type="entry name" value="DUF4421"/>
    <property type="match status" value="1"/>
</dbReference>
<sequence>MGVKIVIAFLFLANLLGYTQTDSITNSYHKEYKEKMSLQLFGLNTSNKFNFIYNENNLEIELIPNQKTTIGLAFKYDFLAFSFGFAPHFLAENRDNENSKMFSFGTDFVLKKVVQHINFFYQKGIQAEASNGNTVYFEKLKTIKLGGTTTYLFNPNFSYNALNFQNARQIKSVGTFGASLDYYFTTLDGRKQQQLNSKYDAFDVTIGPSYLYNWVIANYILVAPEVSFGMGFTKYKDDNLKNISVLYKAGLNLTLGYNSDNLYGGIKTRSIALNHKSEGNVDMSDNINFTSIFLGYRFDASNSIKKQINKLKF</sequence>
<organism evidence="1 2">
    <name type="scientific">Flavobacterium chuncheonense</name>
    <dbReference type="NCBI Taxonomy" id="2026653"/>
    <lineage>
        <taxon>Bacteria</taxon>
        <taxon>Pseudomonadati</taxon>
        <taxon>Bacteroidota</taxon>
        <taxon>Flavobacteriia</taxon>
        <taxon>Flavobacteriales</taxon>
        <taxon>Flavobacteriaceae</taxon>
        <taxon>Flavobacterium</taxon>
    </lineage>
</organism>
<name>A0ABW5YMP9_9FLAO</name>
<dbReference type="RefSeq" id="WP_379811939.1">
    <property type="nucleotide sequence ID" value="NZ_JBHUPC010000013.1"/>
</dbReference>
<keyword evidence="2" id="KW-1185">Reference proteome</keyword>
<proteinExistence type="predicted"/>
<protein>
    <submittedName>
        <fullName evidence="1">DUF4421 family protein</fullName>
    </submittedName>
</protein>
<comment type="caution">
    <text evidence="1">The sequence shown here is derived from an EMBL/GenBank/DDBJ whole genome shotgun (WGS) entry which is preliminary data.</text>
</comment>
<reference evidence="2" key="1">
    <citation type="journal article" date="2019" name="Int. J. Syst. Evol. Microbiol.">
        <title>The Global Catalogue of Microorganisms (GCM) 10K type strain sequencing project: providing services to taxonomists for standard genome sequencing and annotation.</title>
        <authorList>
            <consortium name="The Broad Institute Genomics Platform"/>
            <consortium name="The Broad Institute Genome Sequencing Center for Infectious Disease"/>
            <person name="Wu L."/>
            <person name="Ma J."/>
        </authorList>
    </citation>
    <scope>NUCLEOTIDE SEQUENCE [LARGE SCALE GENOMIC DNA]</scope>
    <source>
        <strain evidence="2">KCTC 22671</strain>
    </source>
</reference>
<dbReference type="Proteomes" id="UP001597534">
    <property type="component" value="Unassembled WGS sequence"/>
</dbReference>
<evidence type="ECO:0000313" key="2">
    <source>
        <dbReference type="Proteomes" id="UP001597534"/>
    </source>
</evidence>